<dbReference type="Pfam" id="PF01943">
    <property type="entry name" value="Polysacc_synt"/>
    <property type="match status" value="1"/>
</dbReference>
<evidence type="ECO:0000256" key="3">
    <source>
        <dbReference type="ARBA" id="ARBA00022692"/>
    </source>
</evidence>
<feature type="transmembrane region" description="Helical" evidence="6">
    <location>
        <begin position="214"/>
        <end position="231"/>
    </location>
</feature>
<keyword evidence="5 6" id="KW-0472">Membrane</keyword>
<protein>
    <submittedName>
        <fullName evidence="7">Oligosaccharide flippase family protein</fullName>
    </submittedName>
</protein>
<dbReference type="Proteomes" id="UP000521358">
    <property type="component" value="Unassembled WGS sequence"/>
</dbReference>
<keyword evidence="3 6" id="KW-0812">Transmembrane</keyword>
<feature type="transmembrane region" description="Helical" evidence="6">
    <location>
        <begin position="15"/>
        <end position="38"/>
    </location>
</feature>
<keyword evidence="2" id="KW-1003">Cell membrane</keyword>
<dbReference type="GO" id="GO:0005886">
    <property type="term" value="C:plasma membrane"/>
    <property type="evidence" value="ECO:0007669"/>
    <property type="project" value="UniProtKB-SubCell"/>
</dbReference>
<sequence length="471" mass="53608">MIEERTEKTPLVKKIGLYFLGNFSTKIIGTLLIPLYAIYVKPAELGQIDLQQNIASIVSPIIVIGIWESILKFGLSESDDGKSKVLNTTFFYVLISSAISFFLILPVYLKIGYSPTLSFLYTLLIVSTPIYSVFQYYTRMYQQNKLFVKSSVISSIVRFILLIGTIVIMNLGILGLILSLLGSQLFLVIYLWIGLKINAKIEKSEFDKLLLMKMLKFSFPLAINLISLWFLSGFTRMYINYEYGSDANGIYTFGLQCASLISMVGQVVNMATLEETLSSKKENFASTFENYTDKLISLFFDAAIIMMPTVSIFFILISKSSFSDSFLFVPILVLNAIVVTVASSFNNVFQYKGSTKYIFFTTVISAIVNIVMAVFLNKSYGIRGIVIAQLLGSISLLCIRYLLINKEIGYRFKYKDIIISFILFLLASYFSLILNIYISIIFFGIFFIILFLKNKKIIMYYYKKVCRLKKK</sequence>
<reference evidence="7 8" key="1">
    <citation type="submission" date="2020-03" db="EMBL/GenBank/DDBJ databases">
        <title>Bacterial samples isolated from urine from healthy bovine heifers (Gyr breed).</title>
        <authorList>
            <person name="Giannattasio-Ferraz S."/>
            <person name="Maskeri L."/>
            <person name="Penido A."/>
            <person name="Barbosa-Stancioli E.F."/>
            <person name="Putonti C."/>
        </authorList>
    </citation>
    <scope>NUCLEOTIDE SEQUENCE [LARGE SCALE GENOMIC DNA]</scope>
    <source>
        <strain evidence="7 8">UFMG-H7</strain>
    </source>
</reference>
<evidence type="ECO:0000256" key="2">
    <source>
        <dbReference type="ARBA" id="ARBA00022475"/>
    </source>
</evidence>
<evidence type="ECO:0000256" key="1">
    <source>
        <dbReference type="ARBA" id="ARBA00004651"/>
    </source>
</evidence>
<feature type="transmembrane region" description="Helical" evidence="6">
    <location>
        <begin position="50"/>
        <end position="70"/>
    </location>
</feature>
<feature type="transmembrane region" description="Helical" evidence="6">
    <location>
        <begin position="146"/>
        <end position="167"/>
    </location>
</feature>
<dbReference type="PANTHER" id="PTHR30250">
    <property type="entry name" value="PST FAMILY PREDICTED COLANIC ACID TRANSPORTER"/>
    <property type="match status" value="1"/>
</dbReference>
<feature type="transmembrane region" description="Helical" evidence="6">
    <location>
        <begin position="357"/>
        <end position="376"/>
    </location>
</feature>
<feature type="transmembrane region" description="Helical" evidence="6">
    <location>
        <begin position="382"/>
        <end position="402"/>
    </location>
</feature>
<dbReference type="AlphaFoldDB" id="A0A7X6D7H9"/>
<feature type="transmembrane region" description="Helical" evidence="6">
    <location>
        <begin position="327"/>
        <end position="345"/>
    </location>
</feature>
<evidence type="ECO:0000313" key="8">
    <source>
        <dbReference type="Proteomes" id="UP000521358"/>
    </source>
</evidence>
<comment type="subcellular location">
    <subcellularLocation>
        <location evidence="1">Cell membrane</location>
        <topology evidence="1">Multi-pass membrane protein</topology>
    </subcellularLocation>
</comment>
<feature type="transmembrane region" description="Helical" evidence="6">
    <location>
        <begin position="173"/>
        <end position="193"/>
    </location>
</feature>
<feature type="transmembrane region" description="Helical" evidence="6">
    <location>
        <begin position="115"/>
        <end position="134"/>
    </location>
</feature>
<feature type="transmembrane region" description="Helical" evidence="6">
    <location>
        <begin position="251"/>
        <end position="274"/>
    </location>
</feature>
<gene>
    <name evidence="7" type="ORF">HED35_02340</name>
</gene>
<proteinExistence type="predicted"/>
<comment type="caution">
    <text evidence="7">The sequence shown here is derived from an EMBL/GenBank/DDBJ whole genome shotgun (WGS) entry which is preliminary data.</text>
</comment>
<dbReference type="EMBL" id="JAAVMB010000001">
    <property type="protein sequence ID" value="NKC66918.1"/>
    <property type="molecule type" value="Genomic_DNA"/>
</dbReference>
<organism evidence="7 8">
    <name type="scientific">Vagococcus fluvialis</name>
    <dbReference type="NCBI Taxonomy" id="2738"/>
    <lineage>
        <taxon>Bacteria</taxon>
        <taxon>Bacillati</taxon>
        <taxon>Bacillota</taxon>
        <taxon>Bacilli</taxon>
        <taxon>Lactobacillales</taxon>
        <taxon>Enterococcaceae</taxon>
        <taxon>Vagococcus</taxon>
    </lineage>
</organism>
<feature type="transmembrane region" description="Helical" evidence="6">
    <location>
        <begin position="414"/>
        <end position="430"/>
    </location>
</feature>
<name>A0A7X6D7H9_9ENTE</name>
<feature type="transmembrane region" description="Helical" evidence="6">
    <location>
        <begin position="90"/>
        <end position="109"/>
    </location>
</feature>
<evidence type="ECO:0000256" key="6">
    <source>
        <dbReference type="SAM" id="Phobius"/>
    </source>
</evidence>
<accession>A0A7X6D7H9</accession>
<evidence type="ECO:0000256" key="4">
    <source>
        <dbReference type="ARBA" id="ARBA00022989"/>
    </source>
</evidence>
<dbReference type="RefSeq" id="WP_167806199.1">
    <property type="nucleotide sequence ID" value="NZ_JAAVMB010000001.1"/>
</dbReference>
<keyword evidence="4 6" id="KW-1133">Transmembrane helix</keyword>
<dbReference type="InterPro" id="IPR050833">
    <property type="entry name" value="Poly_Biosynth_Transport"/>
</dbReference>
<evidence type="ECO:0000256" key="5">
    <source>
        <dbReference type="ARBA" id="ARBA00023136"/>
    </source>
</evidence>
<dbReference type="InterPro" id="IPR002797">
    <property type="entry name" value="Polysacc_synth"/>
</dbReference>
<dbReference type="PANTHER" id="PTHR30250:SF11">
    <property type="entry name" value="O-ANTIGEN TRANSPORTER-RELATED"/>
    <property type="match status" value="1"/>
</dbReference>
<feature type="transmembrane region" description="Helical" evidence="6">
    <location>
        <begin position="295"/>
        <end position="315"/>
    </location>
</feature>
<evidence type="ECO:0000313" key="7">
    <source>
        <dbReference type="EMBL" id="NKC66918.1"/>
    </source>
</evidence>